<sequence>MTATIPFHVPPANPVIVDVSDVCLHLNNGLALGGIVRVITQIIRHTDWREGRGGVTLVFFHPAQHRYVRLDPALFADDRCLDRHHFNRATGMTGIRMKTASRRYMDRPLRRAWHLFRRGLKRRIRAVGEYLVPPRGVLGWAISPWTMPSEGRCVVAVLGMAWLLPEQIARLRALASRPGVEVVPLIHDLIPIVAPASEPKPNLAFVHWFGEMASLANRYVTISHHSAADIRGVLGSRSGQPPRIDRVPLAHSFDWDGHVDPSLVPDGEYVLSVGSIAHARKNLLALIDVWGRIGARIGTERLPTLVIAGDHDGKARQIDELLQRHPMLRERLRLVRKPSDQQLAALYSACLFSIFPSLYEGWGLPLGESASFGRLCLSSRVTSLSEVLGEAIDYFDPTSLDDMISCIERPILDRAYLKRREEGLRTLPLRSWRMVARELFATLAQHENAIELVGAGPGAGPFHAVPVAQTATSLAG</sequence>
<dbReference type="PANTHER" id="PTHR46401:SF2">
    <property type="entry name" value="GLYCOSYLTRANSFERASE WBBK-RELATED"/>
    <property type="match status" value="1"/>
</dbReference>
<keyword evidence="1 2" id="KW-0808">Transferase</keyword>
<dbReference type="Gene3D" id="3.40.50.2000">
    <property type="entry name" value="Glycogen Phosphorylase B"/>
    <property type="match status" value="1"/>
</dbReference>
<keyword evidence="3" id="KW-1185">Reference proteome</keyword>
<dbReference type="GO" id="GO:0016757">
    <property type="term" value="F:glycosyltransferase activity"/>
    <property type="evidence" value="ECO:0007669"/>
    <property type="project" value="UniProtKB-KW"/>
</dbReference>
<dbReference type="Proteomes" id="UP001203284">
    <property type="component" value="Unassembled WGS sequence"/>
</dbReference>
<reference evidence="2 3" key="1">
    <citation type="submission" date="2022-04" db="EMBL/GenBank/DDBJ databases">
        <authorList>
            <person name="Grouzdev D.S."/>
            <person name="Pantiukh K.S."/>
            <person name="Krutkina M.S."/>
        </authorList>
    </citation>
    <scope>NUCLEOTIDE SEQUENCE [LARGE SCALE GENOMIC DNA]</scope>
    <source>
        <strain evidence="2 3">6x-1</strain>
    </source>
</reference>
<dbReference type="RefSeq" id="WP_247029688.1">
    <property type="nucleotide sequence ID" value="NZ_JALKCH010000007.1"/>
</dbReference>
<organism evidence="2 3">
    <name type="scientific">Ancylobacter crimeensis</name>
    <dbReference type="NCBI Taxonomy" id="2579147"/>
    <lineage>
        <taxon>Bacteria</taxon>
        <taxon>Pseudomonadati</taxon>
        <taxon>Pseudomonadota</taxon>
        <taxon>Alphaproteobacteria</taxon>
        <taxon>Hyphomicrobiales</taxon>
        <taxon>Xanthobacteraceae</taxon>
        <taxon>Ancylobacter</taxon>
    </lineage>
</organism>
<evidence type="ECO:0000256" key="1">
    <source>
        <dbReference type="ARBA" id="ARBA00022679"/>
    </source>
</evidence>
<name>A0ABT0DCV6_9HYPH</name>
<comment type="caution">
    <text evidence="2">The sequence shown here is derived from an EMBL/GenBank/DDBJ whole genome shotgun (WGS) entry which is preliminary data.</text>
</comment>
<proteinExistence type="predicted"/>
<gene>
    <name evidence="2" type="ORF">MWN34_12855</name>
</gene>
<dbReference type="PANTHER" id="PTHR46401">
    <property type="entry name" value="GLYCOSYLTRANSFERASE WBBK-RELATED"/>
    <property type="match status" value="1"/>
</dbReference>
<dbReference type="EMBL" id="JALKCH010000007">
    <property type="protein sequence ID" value="MCK0197800.1"/>
    <property type="molecule type" value="Genomic_DNA"/>
</dbReference>
<dbReference type="EC" id="2.4.-.-" evidence="2"/>
<evidence type="ECO:0000313" key="3">
    <source>
        <dbReference type="Proteomes" id="UP001203284"/>
    </source>
</evidence>
<accession>A0ABT0DCV6</accession>
<keyword evidence="2" id="KW-0328">Glycosyltransferase</keyword>
<evidence type="ECO:0000313" key="2">
    <source>
        <dbReference type="EMBL" id="MCK0197800.1"/>
    </source>
</evidence>
<dbReference type="SUPFAM" id="SSF53756">
    <property type="entry name" value="UDP-Glycosyltransferase/glycogen phosphorylase"/>
    <property type="match status" value="1"/>
</dbReference>
<dbReference type="Pfam" id="PF13692">
    <property type="entry name" value="Glyco_trans_1_4"/>
    <property type="match status" value="1"/>
</dbReference>
<protein>
    <submittedName>
        <fullName evidence="2">Glycosyltransferase</fullName>
        <ecNumber evidence="2">2.4.-.-</ecNumber>
    </submittedName>
</protein>